<dbReference type="AlphaFoldDB" id="A0A0L0SFL6"/>
<name>A0A0L0SFL6_ALLM3</name>
<evidence type="ECO:0000256" key="1">
    <source>
        <dbReference type="SAM" id="Coils"/>
    </source>
</evidence>
<dbReference type="VEuPathDB" id="FungiDB:AMAG_06994"/>
<dbReference type="GO" id="GO:0005869">
    <property type="term" value="C:dynactin complex"/>
    <property type="evidence" value="ECO:0007669"/>
    <property type="project" value="InterPro"/>
</dbReference>
<dbReference type="Proteomes" id="UP000054350">
    <property type="component" value="Unassembled WGS sequence"/>
</dbReference>
<dbReference type="InterPro" id="IPR009991">
    <property type="entry name" value="DCTN3"/>
</dbReference>
<feature type="coiled-coil region" evidence="1">
    <location>
        <begin position="9"/>
        <end position="36"/>
    </location>
</feature>
<sequence>MSTSAKRLLAHDSEALQSLSNRIESLERALVGAAALGPDGTATATTAALMDTNLLTRLHQAQMRLNVAVQQAPEVGDALELFPVALPKLFRHAKSPYQAAHFYSREAMTAAIGPAAAVPVTAKMAIIESAEQDVKATFSDLLKIDAANEGLSPDAFREMGKCIGEYTAVEAAAHDQAAAVAQLSARVTAIMESYGAYVDCLSDAFVQLDEAIRDAEKKVVEVERARRKQQDE</sequence>
<dbReference type="PANTHER" id="PTHR28360:SF1">
    <property type="entry name" value="DYNACTIN SUBUNIT 3"/>
    <property type="match status" value="1"/>
</dbReference>
<protein>
    <submittedName>
        <fullName evidence="2">Uncharacterized protein</fullName>
    </submittedName>
</protein>
<reference evidence="2 3" key="1">
    <citation type="submission" date="2009-11" db="EMBL/GenBank/DDBJ databases">
        <title>Annotation of Allomyces macrogynus ATCC 38327.</title>
        <authorList>
            <consortium name="The Broad Institute Genome Sequencing Platform"/>
            <person name="Russ C."/>
            <person name="Cuomo C."/>
            <person name="Burger G."/>
            <person name="Gray M.W."/>
            <person name="Holland P.W.H."/>
            <person name="King N."/>
            <person name="Lang F.B.F."/>
            <person name="Roger A.J."/>
            <person name="Ruiz-Trillo I."/>
            <person name="Young S.K."/>
            <person name="Zeng Q."/>
            <person name="Gargeya S."/>
            <person name="Fitzgerald M."/>
            <person name="Haas B."/>
            <person name="Abouelleil A."/>
            <person name="Alvarado L."/>
            <person name="Arachchi H.M."/>
            <person name="Berlin A."/>
            <person name="Chapman S.B."/>
            <person name="Gearin G."/>
            <person name="Goldberg J."/>
            <person name="Griggs A."/>
            <person name="Gujja S."/>
            <person name="Hansen M."/>
            <person name="Heiman D."/>
            <person name="Howarth C."/>
            <person name="Larimer J."/>
            <person name="Lui A."/>
            <person name="MacDonald P.J.P."/>
            <person name="McCowen C."/>
            <person name="Montmayeur A."/>
            <person name="Murphy C."/>
            <person name="Neiman D."/>
            <person name="Pearson M."/>
            <person name="Priest M."/>
            <person name="Roberts A."/>
            <person name="Saif S."/>
            <person name="Shea T."/>
            <person name="Sisk P."/>
            <person name="Stolte C."/>
            <person name="Sykes S."/>
            <person name="Wortman J."/>
            <person name="Nusbaum C."/>
            <person name="Birren B."/>
        </authorList>
    </citation>
    <scope>NUCLEOTIDE SEQUENCE [LARGE SCALE GENOMIC DNA]</scope>
    <source>
        <strain evidence="2 3">ATCC 38327</strain>
    </source>
</reference>
<accession>A0A0L0SFL6</accession>
<keyword evidence="1" id="KW-0175">Coiled coil</keyword>
<gene>
    <name evidence="2" type="ORF">AMAG_06994</name>
</gene>
<reference evidence="3" key="2">
    <citation type="submission" date="2009-11" db="EMBL/GenBank/DDBJ databases">
        <title>The Genome Sequence of Allomyces macrogynus strain ATCC 38327.</title>
        <authorList>
            <consortium name="The Broad Institute Genome Sequencing Platform"/>
            <person name="Russ C."/>
            <person name="Cuomo C."/>
            <person name="Shea T."/>
            <person name="Young S.K."/>
            <person name="Zeng Q."/>
            <person name="Koehrsen M."/>
            <person name="Haas B."/>
            <person name="Borodovsky M."/>
            <person name="Guigo R."/>
            <person name="Alvarado L."/>
            <person name="Berlin A."/>
            <person name="Borenstein D."/>
            <person name="Chen Z."/>
            <person name="Engels R."/>
            <person name="Freedman E."/>
            <person name="Gellesch M."/>
            <person name="Goldberg J."/>
            <person name="Griggs A."/>
            <person name="Gujja S."/>
            <person name="Heiman D."/>
            <person name="Hepburn T."/>
            <person name="Howarth C."/>
            <person name="Jen D."/>
            <person name="Larson L."/>
            <person name="Lewis B."/>
            <person name="Mehta T."/>
            <person name="Park D."/>
            <person name="Pearson M."/>
            <person name="Roberts A."/>
            <person name="Saif S."/>
            <person name="Shenoy N."/>
            <person name="Sisk P."/>
            <person name="Stolte C."/>
            <person name="Sykes S."/>
            <person name="Walk T."/>
            <person name="White J."/>
            <person name="Yandava C."/>
            <person name="Burger G."/>
            <person name="Gray M.W."/>
            <person name="Holland P.W.H."/>
            <person name="King N."/>
            <person name="Lang F.B.F."/>
            <person name="Roger A.J."/>
            <person name="Ruiz-Trillo I."/>
            <person name="Lander E."/>
            <person name="Nusbaum C."/>
        </authorList>
    </citation>
    <scope>NUCLEOTIDE SEQUENCE [LARGE SCALE GENOMIC DNA]</scope>
    <source>
        <strain evidence="3">ATCC 38327</strain>
    </source>
</reference>
<feature type="coiled-coil region" evidence="1">
    <location>
        <begin position="198"/>
        <end position="232"/>
    </location>
</feature>
<organism evidence="2 3">
    <name type="scientific">Allomyces macrogynus (strain ATCC 38327)</name>
    <name type="common">Allomyces javanicus var. macrogynus</name>
    <dbReference type="NCBI Taxonomy" id="578462"/>
    <lineage>
        <taxon>Eukaryota</taxon>
        <taxon>Fungi</taxon>
        <taxon>Fungi incertae sedis</taxon>
        <taxon>Blastocladiomycota</taxon>
        <taxon>Blastocladiomycetes</taxon>
        <taxon>Blastocladiales</taxon>
        <taxon>Blastocladiaceae</taxon>
        <taxon>Allomyces</taxon>
    </lineage>
</organism>
<dbReference type="PANTHER" id="PTHR28360">
    <property type="entry name" value="DYNACTIN SUBUNIT 3"/>
    <property type="match status" value="1"/>
</dbReference>
<keyword evidence="3" id="KW-1185">Reference proteome</keyword>
<dbReference type="OrthoDB" id="5567974at2759"/>
<proteinExistence type="predicted"/>
<evidence type="ECO:0000313" key="3">
    <source>
        <dbReference type="Proteomes" id="UP000054350"/>
    </source>
</evidence>
<dbReference type="EMBL" id="GG745337">
    <property type="protein sequence ID" value="KNE61247.1"/>
    <property type="molecule type" value="Genomic_DNA"/>
</dbReference>
<dbReference type="GO" id="GO:0061640">
    <property type="term" value="P:cytoskeleton-dependent cytokinesis"/>
    <property type="evidence" value="ECO:0007669"/>
    <property type="project" value="InterPro"/>
</dbReference>
<evidence type="ECO:0000313" key="2">
    <source>
        <dbReference type="EMBL" id="KNE61247.1"/>
    </source>
</evidence>
<dbReference type="Pfam" id="PF07426">
    <property type="entry name" value="Dynactin_p22"/>
    <property type="match status" value="1"/>
</dbReference>